<proteinExistence type="predicted"/>
<evidence type="ECO:0000256" key="1">
    <source>
        <dbReference type="SAM" id="Coils"/>
    </source>
</evidence>
<reference evidence="3 4" key="1">
    <citation type="submission" date="2014-04" db="EMBL/GenBank/DDBJ databases">
        <authorList>
            <consortium name="DOE Joint Genome Institute"/>
            <person name="Kuo A."/>
            <person name="Martino E."/>
            <person name="Perotto S."/>
            <person name="Kohler A."/>
            <person name="Nagy L.G."/>
            <person name="Floudas D."/>
            <person name="Copeland A."/>
            <person name="Barry K.W."/>
            <person name="Cichocki N."/>
            <person name="Veneault-Fourrey C."/>
            <person name="LaButti K."/>
            <person name="Lindquist E.A."/>
            <person name="Lipzen A."/>
            <person name="Lundell T."/>
            <person name="Morin E."/>
            <person name="Murat C."/>
            <person name="Sun H."/>
            <person name="Tunlid A."/>
            <person name="Henrissat B."/>
            <person name="Grigoriev I.V."/>
            <person name="Hibbett D.S."/>
            <person name="Martin F."/>
            <person name="Nordberg H.P."/>
            <person name="Cantor M.N."/>
            <person name="Hua S.X."/>
        </authorList>
    </citation>
    <scope>NUCLEOTIDE SEQUENCE [LARGE SCALE GENOMIC DNA]</scope>
    <source>
        <strain evidence="3 4">Zn</strain>
    </source>
</reference>
<feature type="region of interest" description="Disordered" evidence="2">
    <location>
        <begin position="389"/>
        <end position="422"/>
    </location>
</feature>
<gene>
    <name evidence="3" type="ORF">OIDMADRAFT_104102</name>
</gene>
<dbReference type="Proteomes" id="UP000054321">
    <property type="component" value="Unassembled WGS sequence"/>
</dbReference>
<evidence type="ECO:0008006" key="5">
    <source>
        <dbReference type="Google" id="ProtNLM"/>
    </source>
</evidence>
<evidence type="ECO:0000313" key="4">
    <source>
        <dbReference type="Proteomes" id="UP000054321"/>
    </source>
</evidence>
<name>A0A0C3HA16_OIDMZ</name>
<dbReference type="EMBL" id="KN832877">
    <property type="protein sequence ID" value="KIN00085.1"/>
    <property type="molecule type" value="Genomic_DNA"/>
</dbReference>
<evidence type="ECO:0000256" key="2">
    <source>
        <dbReference type="SAM" id="MobiDB-lite"/>
    </source>
</evidence>
<keyword evidence="1" id="KW-0175">Coiled coil</keyword>
<protein>
    <recommendedName>
        <fullName evidence="5">HNH nuclease domain-containing protein</fullName>
    </recommendedName>
</protein>
<dbReference type="OrthoDB" id="5386595at2759"/>
<sequence>MPLKEASLQILPRIASLLSTTKNKRTLEDFQKRSASVESRLSTTSSVNEFINLRVETVEDDIRSYTKLKQDIFESFCAKQITEIQHQDGLQDLQNKLVECKNEESVLKKQRKILEEDIASELPLYSDIDKAYKNILVSKVMAATSKQSKQQHQFDKSTFRRKVKRFYGTSRQTPTGIVQSFCAVFGWVPKDTAVAAHLVPKSLNSGELEYLFGVNDNAMLSDPRVAIPLHIALETALDLGKIVIVPINAEKTGAELKWMCLVTDKKELPLDLCGEGTKWSDVHKKELKWSNKNRPAKRYLYFRFVMTYLMCKMKNKPTDWADEIAAKGKMWCTPGPYLRRSMLKLLSIECGDFYLPEIFYKEQTFDELGQDGEKEKSMAKDMRDRLALLPRKKRVQMENDEYSDDSVSEDSDSEGEDSEDAN</sequence>
<organism evidence="3 4">
    <name type="scientific">Oidiodendron maius (strain Zn)</name>
    <dbReference type="NCBI Taxonomy" id="913774"/>
    <lineage>
        <taxon>Eukaryota</taxon>
        <taxon>Fungi</taxon>
        <taxon>Dikarya</taxon>
        <taxon>Ascomycota</taxon>
        <taxon>Pezizomycotina</taxon>
        <taxon>Leotiomycetes</taxon>
        <taxon>Leotiomycetes incertae sedis</taxon>
        <taxon>Myxotrichaceae</taxon>
        <taxon>Oidiodendron</taxon>
    </lineage>
</organism>
<dbReference type="AlphaFoldDB" id="A0A0C3HA16"/>
<dbReference type="STRING" id="913774.A0A0C3HA16"/>
<feature type="coiled-coil region" evidence="1">
    <location>
        <begin position="90"/>
        <end position="117"/>
    </location>
</feature>
<evidence type="ECO:0000313" key="3">
    <source>
        <dbReference type="EMBL" id="KIN00085.1"/>
    </source>
</evidence>
<dbReference type="InParanoid" id="A0A0C3HA16"/>
<feature type="compositionally biased region" description="Acidic residues" evidence="2">
    <location>
        <begin position="398"/>
        <end position="422"/>
    </location>
</feature>
<accession>A0A0C3HA16</accession>
<keyword evidence="4" id="KW-1185">Reference proteome</keyword>
<reference evidence="4" key="2">
    <citation type="submission" date="2015-01" db="EMBL/GenBank/DDBJ databases">
        <title>Evolutionary Origins and Diversification of the Mycorrhizal Mutualists.</title>
        <authorList>
            <consortium name="DOE Joint Genome Institute"/>
            <consortium name="Mycorrhizal Genomics Consortium"/>
            <person name="Kohler A."/>
            <person name="Kuo A."/>
            <person name="Nagy L.G."/>
            <person name="Floudas D."/>
            <person name="Copeland A."/>
            <person name="Barry K.W."/>
            <person name="Cichocki N."/>
            <person name="Veneault-Fourrey C."/>
            <person name="LaButti K."/>
            <person name="Lindquist E.A."/>
            <person name="Lipzen A."/>
            <person name="Lundell T."/>
            <person name="Morin E."/>
            <person name="Murat C."/>
            <person name="Riley R."/>
            <person name="Ohm R."/>
            <person name="Sun H."/>
            <person name="Tunlid A."/>
            <person name="Henrissat B."/>
            <person name="Grigoriev I.V."/>
            <person name="Hibbett D.S."/>
            <person name="Martin F."/>
        </authorList>
    </citation>
    <scope>NUCLEOTIDE SEQUENCE [LARGE SCALE GENOMIC DNA]</scope>
    <source>
        <strain evidence="4">Zn</strain>
    </source>
</reference>
<dbReference type="HOGENOM" id="CLU_054238_0_0_1"/>